<dbReference type="InterPro" id="IPR052052">
    <property type="entry name" value="Polysaccharide_Lyase_9"/>
</dbReference>
<dbReference type="InterPro" id="IPR012334">
    <property type="entry name" value="Pectin_lyas_fold"/>
</dbReference>
<comment type="caution">
    <text evidence="11">The sequence shown here is derived from an EMBL/GenBank/DDBJ whole genome shotgun (WGS) entry which is preliminary data.</text>
</comment>
<gene>
    <name evidence="11" type="ORF">LDJ79_11985</name>
</gene>
<evidence type="ECO:0000256" key="2">
    <source>
        <dbReference type="ARBA" id="ARBA00004613"/>
    </source>
</evidence>
<name>A0ABS7YQW4_9VIBR</name>
<dbReference type="PANTHER" id="PTHR40088:SF1">
    <property type="entry name" value="PECTATE LYASE PEL9"/>
    <property type="match status" value="1"/>
</dbReference>
<dbReference type="SUPFAM" id="SSF51126">
    <property type="entry name" value="Pectin lyase-like"/>
    <property type="match status" value="1"/>
</dbReference>
<dbReference type="Pfam" id="PF22842">
    <property type="entry name" value="Pel9A-like_beta_helix"/>
    <property type="match status" value="1"/>
</dbReference>
<dbReference type="InterPro" id="IPR011050">
    <property type="entry name" value="Pectin_lyase_fold/virulence"/>
</dbReference>
<keyword evidence="7" id="KW-0456">Lyase</keyword>
<proteinExistence type="inferred from homology"/>
<sequence>MNRQIRATMLTTLLLTCSTSAWASLSESMATQCEGNGSSFSPTRIYYVSPTGVASNSGDSASQAMDFQTALSTVQAGEMILLQAGTYAIDYQQDKKNTLRFGQSGTSTAPIYVVTENCGRAVFDFQFPEGKWVQNGFGFYVTGSYWYFRGIDVTHAGYQGAYVTGNHNTFENMAFYDNRNTGLEINKGGAYNLVLNTDSYLNYDPKKHGSMADGFGAKQKQGAGNEFIGCRAWKNSDDAFDLFDTDQKVVIKESWASLSGIDYWGDSAFAGNGNGFKLGGNRAVGNHEISRSIAFGNVSKGFDQNNNAGGVRVINNTAYDNGINFGFGNSLSSGEKHYFRNNLSLDGSVTVKNANTSNNSWDSGITMTRKLFENLNTSLATAERSSNGALPHNALFHIKANTVLIDAGAVVNGIDYLGAAPDLGAIEKQ</sequence>
<evidence type="ECO:0000256" key="7">
    <source>
        <dbReference type="ARBA" id="ARBA00023239"/>
    </source>
</evidence>
<feature type="signal peptide" evidence="9">
    <location>
        <begin position="1"/>
        <end position="23"/>
    </location>
</feature>
<evidence type="ECO:0000256" key="5">
    <source>
        <dbReference type="ARBA" id="ARBA00022729"/>
    </source>
</evidence>
<evidence type="ECO:0000256" key="9">
    <source>
        <dbReference type="SAM" id="SignalP"/>
    </source>
</evidence>
<keyword evidence="4" id="KW-0479">Metal-binding</keyword>
<evidence type="ECO:0000256" key="6">
    <source>
        <dbReference type="ARBA" id="ARBA00022837"/>
    </source>
</evidence>
<protein>
    <submittedName>
        <fullName evidence="11">Right-handed parallel beta-helix repeat-containing protein</fullName>
    </submittedName>
</protein>
<comment type="subcellular location">
    <subcellularLocation>
        <location evidence="2">Secreted</location>
    </subcellularLocation>
</comment>
<dbReference type="InterPro" id="IPR053868">
    <property type="entry name" value="Pel9A-like_beta_helix"/>
</dbReference>
<evidence type="ECO:0000259" key="10">
    <source>
        <dbReference type="Pfam" id="PF22842"/>
    </source>
</evidence>
<dbReference type="RefSeq" id="WP_225250735.1">
    <property type="nucleotide sequence ID" value="NZ_JAIWIU010000072.1"/>
</dbReference>
<dbReference type="Gene3D" id="2.160.20.10">
    <property type="entry name" value="Single-stranded right-handed beta-helix, Pectin lyase-like"/>
    <property type="match status" value="1"/>
</dbReference>
<keyword evidence="5 9" id="KW-0732">Signal</keyword>
<accession>A0ABS7YQW4</accession>
<evidence type="ECO:0000256" key="8">
    <source>
        <dbReference type="ARBA" id="ARBA00038263"/>
    </source>
</evidence>
<evidence type="ECO:0000313" key="11">
    <source>
        <dbReference type="EMBL" id="MCA2016834.1"/>
    </source>
</evidence>
<keyword evidence="12" id="KW-1185">Reference proteome</keyword>
<dbReference type="EMBL" id="JAIWIU010000072">
    <property type="protein sequence ID" value="MCA2016834.1"/>
    <property type="molecule type" value="Genomic_DNA"/>
</dbReference>
<reference evidence="12" key="1">
    <citation type="submission" date="2023-07" db="EMBL/GenBank/DDBJ databases">
        <title>Molecular identification of indigenous halophilic bacteria isolated from red sea cost, biodegradation of synthetic dyes and assessment of degraded metabolite toxicity.</title>
        <authorList>
            <person name="Chaieb K."/>
            <person name="Altayb H.N."/>
        </authorList>
    </citation>
    <scope>NUCLEOTIDE SEQUENCE [LARGE SCALE GENOMIC DNA]</scope>
    <source>
        <strain evidence="12">K20</strain>
    </source>
</reference>
<keyword evidence="3" id="KW-0964">Secreted</keyword>
<keyword evidence="6" id="KW-0106">Calcium</keyword>
<evidence type="ECO:0000256" key="4">
    <source>
        <dbReference type="ARBA" id="ARBA00022723"/>
    </source>
</evidence>
<evidence type="ECO:0000256" key="3">
    <source>
        <dbReference type="ARBA" id="ARBA00022525"/>
    </source>
</evidence>
<organism evidence="11 12">
    <name type="scientific">Vibrio tritonius</name>
    <dbReference type="NCBI Taxonomy" id="1435069"/>
    <lineage>
        <taxon>Bacteria</taxon>
        <taxon>Pseudomonadati</taxon>
        <taxon>Pseudomonadota</taxon>
        <taxon>Gammaproteobacteria</taxon>
        <taxon>Vibrionales</taxon>
        <taxon>Vibrionaceae</taxon>
        <taxon>Vibrio</taxon>
    </lineage>
</organism>
<dbReference type="PANTHER" id="PTHR40088">
    <property type="entry name" value="PECTATE LYASE (EUROFUNG)"/>
    <property type="match status" value="1"/>
</dbReference>
<comment type="similarity">
    <text evidence="8">Belongs to the polysaccharide lyase 9 family.</text>
</comment>
<feature type="domain" description="Pel9A-like right handed beta-helix region" evidence="10">
    <location>
        <begin position="43"/>
        <end position="332"/>
    </location>
</feature>
<dbReference type="Proteomes" id="UP001199044">
    <property type="component" value="Unassembled WGS sequence"/>
</dbReference>
<feature type="chain" id="PRO_5045286081" evidence="9">
    <location>
        <begin position="24"/>
        <end position="429"/>
    </location>
</feature>
<evidence type="ECO:0000256" key="1">
    <source>
        <dbReference type="ARBA" id="ARBA00001913"/>
    </source>
</evidence>
<evidence type="ECO:0000313" key="12">
    <source>
        <dbReference type="Proteomes" id="UP001199044"/>
    </source>
</evidence>
<comment type="cofactor">
    <cofactor evidence="1">
        <name>Ca(2+)</name>
        <dbReference type="ChEBI" id="CHEBI:29108"/>
    </cofactor>
</comment>